<dbReference type="InterPro" id="IPR003594">
    <property type="entry name" value="HATPase_dom"/>
</dbReference>
<feature type="domain" description="Histidine kinase" evidence="9">
    <location>
        <begin position="1094"/>
        <end position="1312"/>
    </location>
</feature>
<comment type="subcellular location">
    <subcellularLocation>
        <location evidence="2">Cell inner membrane</location>
        <topology evidence="2">Multi-pass membrane protein</topology>
    </subcellularLocation>
</comment>
<gene>
    <name evidence="12" type="ORF">EZ216_01590</name>
</gene>
<dbReference type="SUPFAM" id="SSF52172">
    <property type="entry name" value="CheY-like"/>
    <property type="match status" value="2"/>
</dbReference>
<name>A0A4Z0C8E0_9BURK</name>
<dbReference type="SMART" id="SM00091">
    <property type="entry name" value="PAS"/>
    <property type="match status" value="1"/>
</dbReference>
<proteinExistence type="predicted"/>
<dbReference type="SMART" id="SM00387">
    <property type="entry name" value="HATPase_c"/>
    <property type="match status" value="2"/>
</dbReference>
<feature type="domain" description="Response regulatory" evidence="10">
    <location>
        <begin position="649"/>
        <end position="764"/>
    </location>
</feature>
<evidence type="ECO:0000256" key="7">
    <source>
        <dbReference type="PROSITE-ProRule" id="PRU00169"/>
    </source>
</evidence>
<evidence type="ECO:0000313" key="12">
    <source>
        <dbReference type="EMBL" id="TFZ07883.1"/>
    </source>
</evidence>
<feature type="domain" description="PAS" evidence="11">
    <location>
        <begin position="780"/>
        <end position="850"/>
    </location>
</feature>
<feature type="domain" description="Histidine kinase" evidence="9">
    <location>
        <begin position="367"/>
        <end position="583"/>
    </location>
</feature>
<dbReference type="Gene3D" id="3.30.450.20">
    <property type="entry name" value="PAS domain"/>
    <property type="match status" value="2"/>
</dbReference>
<dbReference type="Pfam" id="PF13185">
    <property type="entry name" value="GAF_2"/>
    <property type="match status" value="1"/>
</dbReference>
<evidence type="ECO:0000256" key="8">
    <source>
        <dbReference type="SAM" id="Coils"/>
    </source>
</evidence>
<dbReference type="RefSeq" id="WP_135247821.1">
    <property type="nucleotide sequence ID" value="NZ_SMLK01000001.1"/>
</dbReference>
<dbReference type="SUPFAM" id="SSF55785">
    <property type="entry name" value="PYP-like sensor domain (PAS domain)"/>
    <property type="match status" value="1"/>
</dbReference>
<dbReference type="NCBIfam" id="TIGR00229">
    <property type="entry name" value="sensory_box"/>
    <property type="match status" value="1"/>
</dbReference>
<evidence type="ECO:0000256" key="6">
    <source>
        <dbReference type="ARBA" id="ARBA00022777"/>
    </source>
</evidence>
<dbReference type="SMART" id="SM00388">
    <property type="entry name" value="HisKA"/>
    <property type="match status" value="2"/>
</dbReference>
<comment type="catalytic activity">
    <reaction evidence="1">
        <text>ATP + protein L-histidine = ADP + protein N-phospho-L-histidine.</text>
        <dbReference type="EC" id="2.7.13.3"/>
    </reaction>
</comment>
<dbReference type="InterPro" id="IPR001789">
    <property type="entry name" value="Sig_transdc_resp-reg_receiver"/>
</dbReference>
<feature type="modified residue" description="4-aspartylphosphate" evidence="7">
    <location>
        <position position="697"/>
    </location>
</feature>
<dbReference type="Gene3D" id="1.10.287.130">
    <property type="match status" value="2"/>
</dbReference>
<dbReference type="InterPro" id="IPR004358">
    <property type="entry name" value="Sig_transdc_His_kin-like_C"/>
</dbReference>
<keyword evidence="5" id="KW-0808">Transferase</keyword>
<keyword evidence="6" id="KW-0418">Kinase</keyword>
<keyword evidence="13" id="KW-1185">Reference proteome</keyword>
<dbReference type="Gene3D" id="3.40.50.2300">
    <property type="match status" value="2"/>
</dbReference>
<dbReference type="GO" id="GO:0000155">
    <property type="term" value="F:phosphorelay sensor kinase activity"/>
    <property type="evidence" value="ECO:0007669"/>
    <property type="project" value="InterPro"/>
</dbReference>
<evidence type="ECO:0000256" key="2">
    <source>
        <dbReference type="ARBA" id="ARBA00004429"/>
    </source>
</evidence>
<dbReference type="SUPFAM" id="SSF47384">
    <property type="entry name" value="Homodimeric domain of signal transducing histidine kinase"/>
    <property type="match status" value="2"/>
</dbReference>
<protein>
    <recommendedName>
        <fullName evidence="3">histidine kinase</fullName>
        <ecNumber evidence="3">2.7.13.3</ecNumber>
    </recommendedName>
</protein>
<dbReference type="PROSITE" id="PS50109">
    <property type="entry name" value="HIS_KIN"/>
    <property type="match status" value="2"/>
</dbReference>
<dbReference type="InterPro" id="IPR029016">
    <property type="entry name" value="GAF-like_dom_sf"/>
</dbReference>
<accession>A0A4Z0C8E0</accession>
<dbReference type="Pfam" id="PF00072">
    <property type="entry name" value="Response_reg"/>
    <property type="match status" value="2"/>
</dbReference>
<evidence type="ECO:0000259" key="11">
    <source>
        <dbReference type="PROSITE" id="PS50112"/>
    </source>
</evidence>
<dbReference type="Pfam" id="PF00512">
    <property type="entry name" value="HisKA"/>
    <property type="match status" value="2"/>
</dbReference>
<dbReference type="SMART" id="SM00065">
    <property type="entry name" value="GAF"/>
    <property type="match status" value="1"/>
</dbReference>
<dbReference type="InterPro" id="IPR005467">
    <property type="entry name" value="His_kinase_dom"/>
</dbReference>
<dbReference type="InterPro" id="IPR013656">
    <property type="entry name" value="PAS_4"/>
</dbReference>
<dbReference type="EC" id="2.7.13.3" evidence="3"/>
<evidence type="ECO:0000256" key="3">
    <source>
        <dbReference type="ARBA" id="ARBA00012438"/>
    </source>
</evidence>
<feature type="coiled-coil region" evidence="8">
    <location>
        <begin position="763"/>
        <end position="790"/>
    </location>
</feature>
<comment type="caution">
    <text evidence="12">The sequence shown here is derived from an EMBL/GenBank/DDBJ whole genome shotgun (WGS) entry which is preliminary data.</text>
</comment>
<evidence type="ECO:0000256" key="1">
    <source>
        <dbReference type="ARBA" id="ARBA00000085"/>
    </source>
</evidence>
<dbReference type="InterPro" id="IPR036890">
    <property type="entry name" value="HATPase_C_sf"/>
</dbReference>
<dbReference type="PROSITE" id="PS50112">
    <property type="entry name" value="PAS"/>
    <property type="match status" value="1"/>
</dbReference>
<dbReference type="EMBL" id="SMLK01000001">
    <property type="protein sequence ID" value="TFZ07883.1"/>
    <property type="molecule type" value="Genomic_DNA"/>
</dbReference>
<dbReference type="PANTHER" id="PTHR43547:SF2">
    <property type="entry name" value="HYBRID SIGNAL TRANSDUCTION HISTIDINE KINASE C"/>
    <property type="match status" value="1"/>
</dbReference>
<dbReference type="CDD" id="cd00082">
    <property type="entry name" value="HisKA"/>
    <property type="match status" value="2"/>
</dbReference>
<feature type="domain" description="Response regulatory" evidence="10">
    <location>
        <begin position="1336"/>
        <end position="1452"/>
    </location>
</feature>
<dbReference type="InterPro" id="IPR035965">
    <property type="entry name" value="PAS-like_dom_sf"/>
</dbReference>
<dbReference type="Proteomes" id="UP000297839">
    <property type="component" value="Unassembled WGS sequence"/>
</dbReference>
<evidence type="ECO:0000256" key="4">
    <source>
        <dbReference type="ARBA" id="ARBA00022553"/>
    </source>
</evidence>
<keyword evidence="8" id="KW-0175">Coiled coil</keyword>
<dbReference type="Pfam" id="PF01590">
    <property type="entry name" value="GAF"/>
    <property type="match status" value="1"/>
</dbReference>
<dbReference type="InterPro" id="IPR036097">
    <property type="entry name" value="HisK_dim/P_sf"/>
</dbReference>
<dbReference type="Gene3D" id="3.30.450.40">
    <property type="match status" value="2"/>
</dbReference>
<sequence>MNEPVRSMFAPSARAAAGSLLAGPTAKAEAIAGSEMAALVSEFDWASTPLGPAEGWPQSLKSAVRLMLGSRYPMFIWWGPELVGIYNDAYCEVLGPRHPWALGRSARETWAEIWDVLGPQGDSVMQHGTSTWNDRVLLTMQRKGYVEETYFTFSYSPCFNDAGEVGGVFCTCTDDTSRVLGERRLKTLGDLSAAVLDSRNAQEACEAAVLSLSANTHDLPFMLLYLQDGSALQLAAGAGVQDERIAVLRSRLDEPGLWPFADVASGGEPLQVTRLDQYARVPAGPWEEPVQDALVLPLPAPTGGTAGFMVAGLNPRRPLDGEYRDWLRLVAQQVASAIADARSFEEERQRAQSLAALDSAKTTFFSNVSHELRTPLSLMLGPMGELLESRTLDGPARESLVLAQRNGQRLQRLVNALLDFSRIEAGRMQACFQPMDLAAYTTELASFFDSAARKAGLVLDVRCDELAQPIYIDRAMWETVVFNLLSNAIKYTLRGRVEVRLHAAGDVVRLEVRDTGIGIPEEALPRVFDRFFRVEGAQARTIEGSGIGLALVAELTRMHGAAIDVQSRLGEGSTFRVDVPWGHAHLPPDQVVHQEASFMPSIASAGWIEEVESWLEGAAPDGAEAVEGGEARAAEPERLACPAAAGRGSVLLVDDNADMRHYLGRLLGREHEVRTAADGWQALSRIDDRVPDLVLTDAMMGGMDGFELLRRLRRDPATATLPVIMLSANAGEDARLRALEAGADDFLVKPFHARELLARVSGAMRLTQVRQQAMRREQELRTEVERVLESITEGFVAVDADWRFTYVNRAAEGLYGRPRENMLGRSLWDVFPEVASSAFEEPFRRAMRERVALTVEGPYNPLAAWFEVNIYPVASGGLSLYFRDVLQTRLMERSIRESESQQRFLAEFDRLMRHLDDPEAVLCEAVRAIGHHLGADRCIWALVDGDGDSAEVRGEFRRGANVSSMRGRIRLSDAGREHLRLYKASRPFVSHDVDRDERTADGRQPYRQAGIGATISCGILRGDRLVAGIGVHQREPRHWIESEVQLVQAAAQRCWEAFERAQVQRRQREDAEALGQAHAALQQVERRKDQFIATLAHELRNPLAPLRNGVQLLALGGGPDGGARVQAMMRRQIDHLVRLVDDLLEVSRITSGKVVLQRGRLSLHEVLVGAAESCRPVVEAARHSLHADVDAVAGLYVDGDAMRLGQVFTNLLNNAAKYTEPGGHISLSAQGRDSEAVVVVQDNGMGLAPDMLEEVFQPFVQVDRSAARAQGGLGIGLSIVRSLVELHGGRVQARSGGLGHGSMFEVRLPLAEGSVAQPPDRRGAMSWQMPSDDGPLVLVVDDNRDAADSLAAMLEMMGARAQVVYGGPDALAAVDQYRPQLVLLDLGMPGMDGYEVVSRLAGHPHRGQMHIVALTGWGQAEDRQRTREAGFDDHLVKPAEIEALELVLSKVGGTVRA</sequence>
<dbReference type="Pfam" id="PF08448">
    <property type="entry name" value="PAS_4"/>
    <property type="match status" value="1"/>
</dbReference>
<dbReference type="SMART" id="SM00448">
    <property type="entry name" value="REC"/>
    <property type="match status" value="2"/>
</dbReference>
<dbReference type="GO" id="GO:0005886">
    <property type="term" value="C:plasma membrane"/>
    <property type="evidence" value="ECO:0007669"/>
    <property type="project" value="UniProtKB-SubCell"/>
</dbReference>
<keyword evidence="4 7" id="KW-0597">Phosphoprotein</keyword>
<evidence type="ECO:0000313" key="13">
    <source>
        <dbReference type="Proteomes" id="UP000297839"/>
    </source>
</evidence>
<reference evidence="12 13" key="1">
    <citation type="submission" date="2019-03" db="EMBL/GenBank/DDBJ databases">
        <title>Ramlibacter sp. 18x22-1, whole genome shotgun sequence.</title>
        <authorList>
            <person name="Zhang X."/>
            <person name="Feng G."/>
            <person name="Zhu H."/>
        </authorList>
    </citation>
    <scope>NUCLEOTIDE SEQUENCE [LARGE SCALE GENOMIC DNA]</scope>
    <source>
        <strain evidence="12 13">18x22-1</strain>
    </source>
</reference>
<organism evidence="12 13">
    <name type="scientific">Ramlibacter humi</name>
    <dbReference type="NCBI Taxonomy" id="2530451"/>
    <lineage>
        <taxon>Bacteria</taxon>
        <taxon>Pseudomonadati</taxon>
        <taxon>Pseudomonadota</taxon>
        <taxon>Betaproteobacteria</taxon>
        <taxon>Burkholderiales</taxon>
        <taxon>Comamonadaceae</taxon>
        <taxon>Ramlibacter</taxon>
    </lineage>
</organism>
<dbReference type="SUPFAM" id="SSF55874">
    <property type="entry name" value="ATPase domain of HSP90 chaperone/DNA topoisomerase II/histidine kinase"/>
    <property type="match status" value="2"/>
</dbReference>
<evidence type="ECO:0000259" key="9">
    <source>
        <dbReference type="PROSITE" id="PS50109"/>
    </source>
</evidence>
<dbReference type="Pfam" id="PF02518">
    <property type="entry name" value="HATPase_c"/>
    <property type="match status" value="2"/>
</dbReference>
<dbReference type="FunFam" id="3.30.565.10:FF:000006">
    <property type="entry name" value="Sensor histidine kinase WalK"/>
    <property type="match status" value="2"/>
</dbReference>
<dbReference type="InterPro" id="IPR003661">
    <property type="entry name" value="HisK_dim/P_dom"/>
</dbReference>
<dbReference type="SUPFAM" id="SSF55781">
    <property type="entry name" value="GAF domain-like"/>
    <property type="match status" value="2"/>
</dbReference>
<dbReference type="InterPro" id="IPR003018">
    <property type="entry name" value="GAF"/>
</dbReference>
<dbReference type="InterPro" id="IPR000014">
    <property type="entry name" value="PAS"/>
</dbReference>
<evidence type="ECO:0000256" key="5">
    <source>
        <dbReference type="ARBA" id="ARBA00022679"/>
    </source>
</evidence>
<evidence type="ECO:0000259" key="10">
    <source>
        <dbReference type="PROSITE" id="PS50110"/>
    </source>
</evidence>
<feature type="modified residue" description="4-aspartylphosphate" evidence="7">
    <location>
        <position position="1385"/>
    </location>
</feature>
<dbReference type="CDD" id="cd00130">
    <property type="entry name" value="PAS"/>
    <property type="match status" value="1"/>
</dbReference>
<dbReference type="PROSITE" id="PS50110">
    <property type="entry name" value="RESPONSE_REGULATORY"/>
    <property type="match status" value="2"/>
</dbReference>
<dbReference type="PRINTS" id="PR00344">
    <property type="entry name" value="BCTRLSENSOR"/>
</dbReference>
<dbReference type="CDD" id="cd17580">
    <property type="entry name" value="REC_2_DhkD-like"/>
    <property type="match status" value="1"/>
</dbReference>
<dbReference type="InterPro" id="IPR011006">
    <property type="entry name" value="CheY-like_superfamily"/>
</dbReference>
<dbReference type="FunFam" id="1.10.287.130:FF:000045">
    <property type="entry name" value="Two-component system sensor histidine kinase/response regulator"/>
    <property type="match status" value="1"/>
</dbReference>
<dbReference type="Gene3D" id="3.30.565.10">
    <property type="entry name" value="Histidine kinase-like ATPase, C-terminal domain"/>
    <property type="match status" value="2"/>
</dbReference>
<dbReference type="PANTHER" id="PTHR43547">
    <property type="entry name" value="TWO-COMPONENT HISTIDINE KINASE"/>
    <property type="match status" value="1"/>
</dbReference>
<dbReference type="OrthoDB" id="8552871at2"/>